<dbReference type="PROSITE" id="PS00759">
    <property type="entry name" value="ARGE_DAPE_CPG2_2"/>
    <property type="match status" value="1"/>
</dbReference>
<dbReference type="InterPro" id="IPR011650">
    <property type="entry name" value="Peptidase_M20_dimer"/>
</dbReference>
<keyword evidence="7 11" id="KW-0378">Hydrolase</keyword>
<evidence type="ECO:0000256" key="6">
    <source>
        <dbReference type="ARBA" id="ARBA00022723"/>
    </source>
</evidence>
<proteinExistence type="inferred from homology"/>
<evidence type="ECO:0000256" key="7">
    <source>
        <dbReference type="ARBA" id="ARBA00022801"/>
    </source>
</evidence>
<dbReference type="PANTHER" id="PTHR43808:SF31">
    <property type="entry name" value="N-ACETYL-L-CITRULLINE DEACETYLASE"/>
    <property type="match status" value="1"/>
</dbReference>
<keyword evidence="12" id="KW-1185">Reference proteome</keyword>
<comment type="similarity">
    <text evidence="2">Belongs to the peptidase M20A family. ArgE subfamily.</text>
</comment>
<keyword evidence="6" id="KW-0479">Metal-binding</keyword>
<evidence type="ECO:0000256" key="3">
    <source>
        <dbReference type="ARBA" id="ARBA00022490"/>
    </source>
</evidence>
<dbReference type="EC" id="3.5.1.16" evidence="11"/>
<dbReference type="SUPFAM" id="SSF53187">
    <property type="entry name" value="Zn-dependent exopeptidases"/>
    <property type="match status" value="1"/>
</dbReference>
<dbReference type="SUPFAM" id="SSF55031">
    <property type="entry name" value="Bacterial exopeptidase dimerisation domain"/>
    <property type="match status" value="1"/>
</dbReference>
<dbReference type="GO" id="GO:0046872">
    <property type="term" value="F:metal ion binding"/>
    <property type="evidence" value="ECO:0007669"/>
    <property type="project" value="UniProtKB-KW"/>
</dbReference>
<dbReference type="Gene3D" id="3.40.630.10">
    <property type="entry name" value="Zn peptidases"/>
    <property type="match status" value="1"/>
</dbReference>
<gene>
    <name evidence="11" type="primary">argE</name>
    <name evidence="11" type="ORF">HLH35_06530</name>
</gene>
<dbReference type="RefSeq" id="WP_182978377.1">
    <property type="nucleotide sequence ID" value="NZ_JABEQE010000004.1"/>
</dbReference>
<evidence type="ECO:0000313" key="11">
    <source>
        <dbReference type="EMBL" id="MBB2171778.1"/>
    </source>
</evidence>
<evidence type="ECO:0000256" key="4">
    <source>
        <dbReference type="ARBA" id="ARBA00022571"/>
    </source>
</evidence>
<keyword evidence="9" id="KW-0170">Cobalt</keyword>
<organism evidence="11 12">
    <name type="scientific">Gluconacetobacter asukensis</name>
    <dbReference type="NCBI Taxonomy" id="1017181"/>
    <lineage>
        <taxon>Bacteria</taxon>
        <taxon>Pseudomonadati</taxon>
        <taxon>Pseudomonadota</taxon>
        <taxon>Alphaproteobacteria</taxon>
        <taxon>Acetobacterales</taxon>
        <taxon>Acetobacteraceae</taxon>
        <taxon>Gluconacetobacter</taxon>
    </lineage>
</organism>
<evidence type="ECO:0000313" key="12">
    <source>
        <dbReference type="Proteomes" id="UP000577891"/>
    </source>
</evidence>
<keyword evidence="3" id="KW-0963">Cytoplasm</keyword>
<protein>
    <submittedName>
        <fullName evidence="11">Acetylornithine deacetylase</fullName>
        <ecNumber evidence="11">3.5.1.16</ecNumber>
    </submittedName>
</protein>
<dbReference type="InterPro" id="IPR036264">
    <property type="entry name" value="Bact_exopeptidase_dim_dom"/>
</dbReference>
<dbReference type="CDD" id="cd03894">
    <property type="entry name" value="M20_ArgE"/>
    <property type="match status" value="1"/>
</dbReference>
<dbReference type="AlphaFoldDB" id="A0A7W4P1I2"/>
<evidence type="ECO:0000256" key="5">
    <source>
        <dbReference type="ARBA" id="ARBA00022605"/>
    </source>
</evidence>
<evidence type="ECO:0000256" key="1">
    <source>
        <dbReference type="ARBA" id="ARBA00001947"/>
    </source>
</evidence>
<dbReference type="InterPro" id="IPR001261">
    <property type="entry name" value="ArgE/DapE_CS"/>
</dbReference>
<comment type="caution">
    <text evidence="11">The sequence shown here is derived from an EMBL/GenBank/DDBJ whole genome shotgun (WGS) entry which is preliminary data.</text>
</comment>
<name>A0A7W4P1I2_9PROT</name>
<keyword evidence="4" id="KW-0055">Arginine biosynthesis</keyword>
<accession>A0A7W4P1I2</accession>
<dbReference type="InterPro" id="IPR010169">
    <property type="entry name" value="AcOrn-deacetyl"/>
</dbReference>
<dbReference type="InterPro" id="IPR002933">
    <property type="entry name" value="Peptidase_M20"/>
</dbReference>
<dbReference type="Pfam" id="PF07687">
    <property type="entry name" value="M20_dimer"/>
    <property type="match status" value="1"/>
</dbReference>
<dbReference type="EMBL" id="JABEQE010000004">
    <property type="protein sequence ID" value="MBB2171778.1"/>
    <property type="molecule type" value="Genomic_DNA"/>
</dbReference>
<evidence type="ECO:0000256" key="8">
    <source>
        <dbReference type="ARBA" id="ARBA00022833"/>
    </source>
</evidence>
<dbReference type="InterPro" id="IPR050072">
    <property type="entry name" value="Peptidase_M20A"/>
</dbReference>
<dbReference type="Pfam" id="PF01546">
    <property type="entry name" value="Peptidase_M20"/>
    <property type="match status" value="1"/>
</dbReference>
<comment type="cofactor">
    <cofactor evidence="1">
        <name>Zn(2+)</name>
        <dbReference type="ChEBI" id="CHEBI:29105"/>
    </cofactor>
</comment>
<dbReference type="GO" id="GO:0008777">
    <property type="term" value="F:acetylornithine deacetylase activity"/>
    <property type="evidence" value="ECO:0007669"/>
    <property type="project" value="UniProtKB-EC"/>
</dbReference>
<dbReference type="PANTHER" id="PTHR43808">
    <property type="entry name" value="ACETYLORNITHINE DEACETYLASE"/>
    <property type="match status" value="1"/>
</dbReference>
<dbReference type="Proteomes" id="UP000577891">
    <property type="component" value="Unassembled WGS sequence"/>
</dbReference>
<evidence type="ECO:0000256" key="9">
    <source>
        <dbReference type="ARBA" id="ARBA00023285"/>
    </source>
</evidence>
<sequence>MDILERIVAFDTVSSRSNRDLARFIAQYASEQGAHVRTLKHPDMDKHALHIVVGAVRGGGLAFAGHLDTVPVEGQAWTSDPFILTRREGRLQGRGATDMKGFVACCLSAIPELCRMDLPFPVHMLLTYDEEVNAESARLLAADLADQSLLPAACIVGEPTGMRVVTDQKSKLVALVQATGRPAHSSNPAAGVNAIDAVARAVAWLGAQARAAIADGPFDKLFAPPHSTMNVGRIWGGISVNIIPELAGFEVEWRGIPQDVPQHSLAKLSDYINDVIVPTSGVRGECGFSISEVGWYPPLSRGGNAALADWVCGTLGVERDGGVSYATEAGVYQQAGIATIICGPGSIAQAHKPDEWIDGAQLDVCVRAIPALSAAFGTLDG</sequence>
<keyword evidence="5" id="KW-0028">Amino-acid biosynthesis</keyword>
<evidence type="ECO:0000256" key="2">
    <source>
        <dbReference type="ARBA" id="ARBA00005691"/>
    </source>
</evidence>
<feature type="domain" description="Peptidase M20 dimerisation" evidence="10">
    <location>
        <begin position="175"/>
        <end position="275"/>
    </location>
</feature>
<dbReference type="GO" id="GO:0006526">
    <property type="term" value="P:L-arginine biosynthetic process"/>
    <property type="evidence" value="ECO:0007669"/>
    <property type="project" value="UniProtKB-KW"/>
</dbReference>
<reference evidence="11 12" key="1">
    <citation type="submission" date="2020-04" db="EMBL/GenBank/DDBJ databases">
        <title>Description of novel Gluconacetobacter.</title>
        <authorList>
            <person name="Sombolestani A."/>
        </authorList>
    </citation>
    <scope>NUCLEOTIDE SEQUENCE [LARGE SCALE GENOMIC DNA]</scope>
    <source>
        <strain evidence="11 12">LMG 27724</strain>
    </source>
</reference>
<keyword evidence="8" id="KW-0862">Zinc</keyword>
<dbReference type="Gene3D" id="3.30.70.360">
    <property type="match status" value="1"/>
</dbReference>
<dbReference type="NCBIfam" id="TIGR01892">
    <property type="entry name" value="AcOrn-deacetyl"/>
    <property type="match status" value="1"/>
</dbReference>
<evidence type="ECO:0000259" key="10">
    <source>
        <dbReference type="Pfam" id="PF07687"/>
    </source>
</evidence>
<dbReference type="PROSITE" id="PS00758">
    <property type="entry name" value="ARGE_DAPE_CPG2_1"/>
    <property type="match status" value="1"/>
</dbReference>